<dbReference type="InterPro" id="IPR006312">
    <property type="entry name" value="TatA/E"/>
</dbReference>
<dbReference type="PANTHER" id="PTHR42982:SF1">
    <property type="entry name" value="SEC-INDEPENDENT PROTEIN TRANSLOCASE PROTEIN TATA"/>
    <property type="match status" value="1"/>
</dbReference>
<protein>
    <recommendedName>
        <fullName evidence="9">Sec-independent protein translocase protein TatA</fullName>
    </recommendedName>
</protein>
<evidence type="ECO:0000256" key="5">
    <source>
        <dbReference type="ARBA" id="ARBA00022927"/>
    </source>
</evidence>
<comment type="subcellular location">
    <subcellularLocation>
        <location evidence="1 9">Cell membrane</location>
        <topology evidence="1 9">Single-pass membrane protein</topology>
    </subcellularLocation>
</comment>
<name>A0ABX7Q2R6_9BACT</name>
<dbReference type="Pfam" id="PF02416">
    <property type="entry name" value="TatA_B_E"/>
    <property type="match status" value="1"/>
</dbReference>
<reference evidence="10 11" key="1">
    <citation type="submission" date="2021-03" db="EMBL/GenBank/DDBJ databases">
        <title>Geobacter metallireducens gen. nov. sp. nov., a microorganism capable of coupling the complete oxidation of organic compounds to the reduction of iron and other metals.</title>
        <authorList>
            <person name="Li Y."/>
        </authorList>
    </citation>
    <scope>NUCLEOTIDE SEQUENCE [LARGE SCALE GENOMIC DNA]</scope>
    <source>
        <strain evidence="10 11">Jerry-YX</strain>
    </source>
</reference>
<comment type="function">
    <text evidence="9">Part of the twin-arginine translocation (Tat) system that transports large folded proteins containing a characteristic twin-arginine motif in their signal peptide across membranes. TatA could form the protein-conducting channel of the Tat system.</text>
</comment>
<keyword evidence="6 9" id="KW-1133">Transmembrane helix</keyword>
<sequence length="60" mass="6489">MFGFGMPEMVIILVIALVVFGPAKLPQLGQSLGAGIRNFKKATIEDDVTLVNKVEGEEKK</sequence>
<proteinExistence type="inferred from homology"/>
<keyword evidence="7 9" id="KW-0811">Translocation</keyword>
<dbReference type="HAMAP" id="MF_00236">
    <property type="entry name" value="TatA_E"/>
    <property type="match status" value="1"/>
</dbReference>
<keyword evidence="5 9" id="KW-0653">Protein transport</keyword>
<keyword evidence="8 9" id="KW-0472">Membrane</keyword>
<evidence type="ECO:0000256" key="3">
    <source>
        <dbReference type="ARBA" id="ARBA00022475"/>
    </source>
</evidence>
<evidence type="ECO:0000256" key="6">
    <source>
        <dbReference type="ARBA" id="ARBA00022989"/>
    </source>
</evidence>
<evidence type="ECO:0000256" key="4">
    <source>
        <dbReference type="ARBA" id="ARBA00022692"/>
    </source>
</evidence>
<dbReference type="Gene3D" id="1.20.5.3310">
    <property type="match status" value="1"/>
</dbReference>
<dbReference type="NCBIfam" id="NF011430">
    <property type="entry name" value="PRK14861.1"/>
    <property type="match status" value="1"/>
</dbReference>
<comment type="similarity">
    <text evidence="9">Belongs to the TatA/E family.</text>
</comment>
<dbReference type="RefSeq" id="WP_207163508.1">
    <property type="nucleotide sequence ID" value="NZ_CP071382.1"/>
</dbReference>
<evidence type="ECO:0000256" key="1">
    <source>
        <dbReference type="ARBA" id="ARBA00004162"/>
    </source>
</evidence>
<evidence type="ECO:0000313" key="10">
    <source>
        <dbReference type="EMBL" id="QSV45717.1"/>
    </source>
</evidence>
<evidence type="ECO:0000256" key="2">
    <source>
        <dbReference type="ARBA" id="ARBA00022448"/>
    </source>
</evidence>
<evidence type="ECO:0000256" key="8">
    <source>
        <dbReference type="ARBA" id="ARBA00023136"/>
    </source>
</evidence>
<organism evidence="10 11">
    <name type="scientific">Geobacter benzoatilyticus</name>
    <dbReference type="NCBI Taxonomy" id="2815309"/>
    <lineage>
        <taxon>Bacteria</taxon>
        <taxon>Pseudomonadati</taxon>
        <taxon>Thermodesulfobacteriota</taxon>
        <taxon>Desulfuromonadia</taxon>
        <taxon>Geobacterales</taxon>
        <taxon>Geobacteraceae</taxon>
        <taxon>Geobacter</taxon>
    </lineage>
</organism>
<accession>A0ABX7Q2R6</accession>
<dbReference type="Proteomes" id="UP000663651">
    <property type="component" value="Chromosome"/>
</dbReference>
<dbReference type="EMBL" id="CP071382">
    <property type="protein sequence ID" value="QSV45717.1"/>
    <property type="molecule type" value="Genomic_DNA"/>
</dbReference>
<evidence type="ECO:0000256" key="7">
    <source>
        <dbReference type="ARBA" id="ARBA00023010"/>
    </source>
</evidence>
<comment type="subunit">
    <text evidence="9">Forms a complex with TatC.</text>
</comment>
<keyword evidence="3 9" id="KW-1003">Cell membrane</keyword>
<dbReference type="PRINTS" id="PR01506">
    <property type="entry name" value="TATBPROTEIN"/>
</dbReference>
<gene>
    <name evidence="9" type="primary">tatA</name>
    <name evidence="10" type="ORF">JZM60_16670</name>
</gene>
<dbReference type="PANTHER" id="PTHR42982">
    <property type="entry name" value="SEC-INDEPENDENT PROTEIN TRANSLOCASE PROTEIN TATA"/>
    <property type="match status" value="1"/>
</dbReference>
<evidence type="ECO:0000313" key="11">
    <source>
        <dbReference type="Proteomes" id="UP000663651"/>
    </source>
</evidence>
<keyword evidence="2 9" id="KW-0813">Transport</keyword>
<keyword evidence="4 9" id="KW-0812">Transmembrane</keyword>
<dbReference type="InterPro" id="IPR003369">
    <property type="entry name" value="TatA/B/E"/>
</dbReference>
<evidence type="ECO:0000256" key="9">
    <source>
        <dbReference type="HAMAP-Rule" id="MF_00236"/>
    </source>
</evidence>
<dbReference type="NCBIfam" id="TIGR01411">
    <property type="entry name" value="tatAE"/>
    <property type="match status" value="1"/>
</dbReference>
<keyword evidence="11" id="KW-1185">Reference proteome</keyword>